<organism evidence="5 6">
    <name type="scientific">Triparma columacea</name>
    <dbReference type="NCBI Taxonomy" id="722753"/>
    <lineage>
        <taxon>Eukaryota</taxon>
        <taxon>Sar</taxon>
        <taxon>Stramenopiles</taxon>
        <taxon>Ochrophyta</taxon>
        <taxon>Bolidophyceae</taxon>
        <taxon>Parmales</taxon>
        <taxon>Triparmaceae</taxon>
        <taxon>Triparma</taxon>
    </lineage>
</organism>
<feature type="transmembrane region" description="Helical" evidence="3">
    <location>
        <begin position="761"/>
        <end position="780"/>
    </location>
</feature>
<dbReference type="CDD" id="cd00185">
    <property type="entry name" value="TNFRSF"/>
    <property type="match status" value="1"/>
</dbReference>
<feature type="transmembrane region" description="Helical" evidence="3">
    <location>
        <begin position="1056"/>
        <end position="1074"/>
    </location>
</feature>
<feature type="transmembrane region" description="Helical" evidence="3">
    <location>
        <begin position="604"/>
        <end position="628"/>
    </location>
</feature>
<dbReference type="Proteomes" id="UP001165065">
    <property type="component" value="Unassembled WGS sequence"/>
</dbReference>
<evidence type="ECO:0000313" key="5">
    <source>
        <dbReference type="EMBL" id="GMI33939.1"/>
    </source>
</evidence>
<feature type="coiled-coil region" evidence="1">
    <location>
        <begin position="1216"/>
        <end position="1247"/>
    </location>
</feature>
<feature type="compositionally biased region" description="Acidic residues" evidence="2">
    <location>
        <begin position="1422"/>
        <end position="1436"/>
    </location>
</feature>
<dbReference type="PANTHER" id="PTHR46967">
    <property type="entry name" value="INSULIN-LIKE GROWTH FACTOR BINDING PROTEIN,N-TERMINAL"/>
    <property type="match status" value="1"/>
</dbReference>
<dbReference type="InterPro" id="IPR011641">
    <property type="entry name" value="Tyr-kin_ephrin_A/B_rcpt-like"/>
</dbReference>
<dbReference type="Pfam" id="PF07699">
    <property type="entry name" value="Ephrin_rec_like"/>
    <property type="match status" value="1"/>
</dbReference>
<feature type="transmembrane region" description="Helical" evidence="3">
    <location>
        <begin position="850"/>
        <end position="870"/>
    </location>
</feature>
<evidence type="ECO:0000256" key="3">
    <source>
        <dbReference type="SAM" id="Phobius"/>
    </source>
</evidence>
<evidence type="ECO:0000256" key="2">
    <source>
        <dbReference type="SAM" id="MobiDB-lite"/>
    </source>
</evidence>
<feature type="compositionally biased region" description="Acidic residues" evidence="2">
    <location>
        <begin position="1404"/>
        <end position="1414"/>
    </location>
</feature>
<dbReference type="InterPro" id="IPR009030">
    <property type="entry name" value="Growth_fac_rcpt_cys_sf"/>
</dbReference>
<feature type="region of interest" description="Disordered" evidence="2">
    <location>
        <begin position="1395"/>
        <end position="1436"/>
    </location>
</feature>
<feature type="transmembrane region" description="Helical" evidence="3">
    <location>
        <begin position="1014"/>
        <end position="1036"/>
    </location>
</feature>
<feature type="transmembrane region" description="Helical" evidence="3">
    <location>
        <begin position="673"/>
        <end position="692"/>
    </location>
</feature>
<protein>
    <recommendedName>
        <fullName evidence="4">Tyrosine-protein kinase ephrin type A/B receptor-like domain-containing protein</fullName>
    </recommendedName>
</protein>
<gene>
    <name evidence="5" type="ORF">TrCOL_g13244</name>
</gene>
<dbReference type="EMBL" id="BRYA01000036">
    <property type="protein sequence ID" value="GMI33939.1"/>
    <property type="molecule type" value="Genomic_DNA"/>
</dbReference>
<dbReference type="OrthoDB" id="5950997at2759"/>
<evidence type="ECO:0000313" key="6">
    <source>
        <dbReference type="Proteomes" id="UP001165065"/>
    </source>
</evidence>
<keyword evidence="6" id="KW-1185">Reference proteome</keyword>
<dbReference type="Gene3D" id="2.10.50.10">
    <property type="entry name" value="Tumor Necrosis Factor Receptor, subunit A, domain 2"/>
    <property type="match status" value="3"/>
</dbReference>
<keyword evidence="3" id="KW-1133">Transmembrane helix</keyword>
<proteinExistence type="predicted"/>
<sequence length="1436" mass="157113">MTLICPVGQYAKDGENVCSTCEAGRYTSSTGTQSSCTHCAAGKSSPDSNLAGDHDEESDCTICLAGFYSDGSGAPCAACLAGSFLTDDGVDITKHDESSDCEICPKGKYNENEGAALCVVCGDGKYLDDDARSTALHDGESDCTHCVAGTSTVPGSTLVSDHDDVTDYAVCSIGTYSNAGEVCQTCQAGRYNSDPATDSSLHESCILCVAGKFNDDAGEIPSKHDNENDCLPCPNGESSLAGAAGCSSCEKGKYAHEQTGYCTECPAGRANSLKGAVSLSDCKVCIAGTFAAIASEICSDCAKGRYNPYDGNETCIDCGAGRYNTETAQISESACELCSIGKYSNAATATEDCSLCPYHSYSPARGAKTCMPCEAGKNNLDQTASKCSDCPAGKSSKPGMWNSCPTNFTFYKSICYQDLITIEGTCESFGGSLCTSQELLIVDGTIGYNPSSSYCCRPPDFHGGDCELCKGNEYTPEAGYPICINCPSFQEPTEDKLGCESASGYYTDVTIDGTKAFPTGEGVKPTPGTTLQSLDLEPGYWRTSINDTLVRECPNPDFCIGGNVLNRTNSSLCYEGHEGPYCGACQSNYAMSQGKCVSCKGSKALTAVLMSFAVIFGAIALVYLYHYLKAHDMFGESTPGEMKSKQARFKALFISFRGLLTQVRIQAKILASYFQITTSLAFNLDIFIDGFYLEFTKYFNFLNFDLGTVVPLGCMFEVNHISSLYSMTILSIVIMVGMYYRSHQLKIRNGKRKLLEGETDWSALLFNYLLIFTFLIFPTVSTKILHTFGCQEFTDNYHAQDVLENSLRSDLNSQVNAPDEGYFLKIDLSLRCSDRWEGKGSGKWHDTGVLWAWLMVIVFPVGIPVAYLILMYKQRLDIDPGQKFLLGKRTAKRFDVKTRLWSFMEHKQKRTLRVRKVFGKALEWMVADGFVDFSPSEVQQFLKKKEQEGEIGWTSVETMDEVEAMWCSLFLRSKREEENPSLRQLQFLYETYEPRCWWFEVFETIRRLMLTGGLVMFNPGTAGQCVTALLIALLSMRVYSAYDPFIDDKYDTLAEAAQWQLFFTLLGSLCVRVNIYTETKQDKERFGDLLGVMQVGILLLIVYQNCQKRRVREDGEGEEDVGVLDTLREIPGFKQLINLGERFVGTFYSFTSKIVPDEAFDDVKETFDDIREAGSEVISGELMEQVMGIASGFFEEQRDVKKAVASSLEAAKGAVKDSIAEVMEEQKEKLREEVAERYRNFQEETKEKLITWVKDELKTFIEEELLPGELKTLDTTVEGPVEDNFIGEVKKKTLEKLEGVLDIFVEKVVGGAVDAIFTAASDPAKLAKDVRGMKLADITEGVKGFAAEVGDGIVEDSKALMIEDIEEFKEGLMEDVGWDEKVELVDAAVGLKDEATGLLGGGEGGEEGGEGGEEGGERGEEGGVEGGEEGGEGAGP</sequence>
<feature type="domain" description="Tyrosine-protein kinase ephrin type A/B receptor-like" evidence="4">
    <location>
        <begin position="288"/>
        <end position="335"/>
    </location>
</feature>
<accession>A0A9W7G6L5</accession>
<evidence type="ECO:0000256" key="1">
    <source>
        <dbReference type="SAM" id="Coils"/>
    </source>
</evidence>
<dbReference type="PANTHER" id="PTHR46967:SF2">
    <property type="entry name" value="SUSHI, VON WILLEBRAND FACTOR TYPE A, EGF AND PENTRAXIN DOMAIN-CONTAINING PROTEIN 1-LIKE"/>
    <property type="match status" value="1"/>
</dbReference>
<keyword evidence="1" id="KW-0175">Coiled coil</keyword>
<evidence type="ECO:0000259" key="4">
    <source>
        <dbReference type="Pfam" id="PF07699"/>
    </source>
</evidence>
<comment type="caution">
    <text evidence="5">The sequence shown here is derived from an EMBL/GenBank/DDBJ whole genome shotgun (WGS) entry which is preliminary data.</text>
</comment>
<keyword evidence="3" id="KW-0812">Transmembrane</keyword>
<feature type="transmembrane region" description="Helical" evidence="3">
    <location>
        <begin position="1086"/>
        <end position="1103"/>
    </location>
</feature>
<name>A0A9W7G6L5_9STRA</name>
<feature type="transmembrane region" description="Helical" evidence="3">
    <location>
        <begin position="724"/>
        <end position="740"/>
    </location>
</feature>
<keyword evidence="3" id="KW-0472">Membrane</keyword>
<dbReference type="SUPFAM" id="SSF57184">
    <property type="entry name" value="Growth factor receptor domain"/>
    <property type="match status" value="2"/>
</dbReference>
<reference evidence="6" key="1">
    <citation type="journal article" date="2023" name="Commun. Biol.">
        <title>Genome analysis of Parmales, the sister group of diatoms, reveals the evolutionary specialization of diatoms from phago-mixotrophs to photoautotrophs.</title>
        <authorList>
            <person name="Ban H."/>
            <person name="Sato S."/>
            <person name="Yoshikawa S."/>
            <person name="Yamada K."/>
            <person name="Nakamura Y."/>
            <person name="Ichinomiya M."/>
            <person name="Sato N."/>
            <person name="Blanc-Mathieu R."/>
            <person name="Endo H."/>
            <person name="Kuwata A."/>
            <person name="Ogata H."/>
        </authorList>
    </citation>
    <scope>NUCLEOTIDE SEQUENCE [LARGE SCALE GENOMIC DNA]</scope>
</reference>
<dbReference type="SMART" id="SM01411">
    <property type="entry name" value="Ephrin_rec_like"/>
    <property type="match status" value="7"/>
</dbReference>